<evidence type="ECO:0000313" key="5">
    <source>
        <dbReference type="Proteomes" id="UP000229749"/>
    </source>
</evidence>
<dbReference type="SUPFAM" id="SSF51261">
    <property type="entry name" value="Duplicated hybrid motif"/>
    <property type="match status" value="1"/>
</dbReference>
<dbReference type="CDD" id="cd00118">
    <property type="entry name" value="LysM"/>
    <property type="match status" value="2"/>
</dbReference>
<dbReference type="Pfam" id="PF01476">
    <property type="entry name" value="LysM"/>
    <property type="match status" value="2"/>
</dbReference>
<protein>
    <recommendedName>
        <fullName evidence="3">LysM domain-containing protein</fullName>
    </recommendedName>
</protein>
<sequence>MQGLVFIKQQSPALFQKLYRPWRVLGRFFVRFICLPIYRLLFWLKRSFFFYYIPTKKQILYIFSHKIMVHLVVVTIVAVTLSFHFFQYTNVRAEDFGKKSLLYQAMVEPDAFERIEEIRAKQIPVSPLRYNNSYTVFLNEQIERQNLQKLSELVRSTDIAQIDNSSSRTQVIIHEVLEGDTLIGIAKEYGLNLSTVLWANNLTVKSTIRPGQSIKILPTDGILYVVKKGDTISEIAKNFQAEGEKIIAYNSLKDANALKINQELLVPGGEMPAPVIQRPTSFAKALQTPPSRSSSQISSSSSSKWVWPTDWRVITQYYGWKHTGLDVDGDLRTNNYAAADGIVTYTGWRNGYGLTVEMDHGNGVKTRYAHFSKISVNIGDVLSAGDILGKTGTTGRSTGTHLHFEIIINGKFKNPLDYIR</sequence>
<keyword evidence="1" id="KW-0732">Signal</keyword>
<gene>
    <name evidence="4" type="ORF">CO172_03635</name>
</gene>
<dbReference type="PANTHER" id="PTHR21666">
    <property type="entry name" value="PEPTIDASE-RELATED"/>
    <property type="match status" value="1"/>
</dbReference>
<keyword evidence="2" id="KW-0472">Membrane</keyword>
<dbReference type="AlphaFoldDB" id="A0A2M7XFT3"/>
<dbReference type="InterPro" id="IPR036779">
    <property type="entry name" value="LysM_dom_sf"/>
</dbReference>
<evidence type="ECO:0000313" key="4">
    <source>
        <dbReference type="EMBL" id="PJA46734.1"/>
    </source>
</evidence>
<dbReference type="InterPro" id="IPR011055">
    <property type="entry name" value="Dup_hybrid_motif"/>
</dbReference>
<proteinExistence type="predicted"/>
<dbReference type="Pfam" id="PF01551">
    <property type="entry name" value="Peptidase_M23"/>
    <property type="match status" value="1"/>
</dbReference>
<dbReference type="Proteomes" id="UP000229749">
    <property type="component" value="Unassembled WGS sequence"/>
</dbReference>
<name>A0A2M7XFT3_9BACT</name>
<organism evidence="4 5">
    <name type="scientific">Candidatus Uhrbacteria bacterium CG_4_9_14_3_um_filter_36_7</name>
    <dbReference type="NCBI Taxonomy" id="1975033"/>
    <lineage>
        <taxon>Bacteria</taxon>
        <taxon>Candidatus Uhriibacteriota</taxon>
    </lineage>
</organism>
<dbReference type="PANTHER" id="PTHR21666:SF289">
    <property type="entry name" value="L-ALA--D-GLU ENDOPEPTIDASE"/>
    <property type="match status" value="1"/>
</dbReference>
<dbReference type="InterPro" id="IPR018392">
    <property type="entry name" value="LysM"/>
</dbReference>
<evidence type="ECO:0000256" key="2">
    <source>
        <dbReference type="SAM" id="Phobius"/>
    </source>
</evidence>
<dbReference type="Gene3D" id="2.70.70.10">
    <property type="entry name" value="Glucose Permease (Domain IIA)"/>
    <property type="match status" value="1"/>
</dbReference>
<evidence type="ECO:0000256" key="1">
    <source>
        <dbReference type="ARBA" id="ARBA00022729"/>
    </source>
</evidence>
<dbReference type="Gene3D" id="3.10.350.10">
    <property type="entry name" value="LysM domain"/>
    <property type="match status" value="2"/>
</dbReference>
<dbReference type="InterPro" id="IPR016047">
    <property type="entry name" value="M23ase_b-sheet_dom"/>
</dbReference>
<keyword evidence="2" id="KW-1133">Transmembrane helix</keyword>
<accession>A0A2M7XFT3</accession>
<dbReference type="CDD" id="cd12797">
    <property type="entry name" value="M23_peptidase"/>
    <property type="match status" value="1"/>
</dbReference>
<dbReference type="GO" id="GO:0004222">
    <property type="term" value="F:metalloendopeptidase activity"/>
    <property type="evidence" value="ECO:0007669"/>
    <property type="project" value="TreeGrafter"/>
</dbReference>
<evidence type="ECO:0000259" key="3">
    <source>
        <dbReference type="PROSITE" id="PS51782"/>
    </source>
</evidence>
<dbReference type="SUPFAM" id="SSF54106">
    <property type="entry name" value="LysM domain"/>
    <property type="match status" value="1"/>
</dbReference>
<dbReference type="InterPro" id="IPR050570">
    <property type="entry name" value="Cell_wall_metabolism_enzyme"/>
</dbReference>
<dbReference type="EMBL" id="PFWS01000057">
    <property type="protein sequence ID" value="PJA46734.1"/>
    <property type="molecule type" value="Genomic_DNA"/>
</dbReference>
<keyword evidence="2" id="KW-0812">Transmembrane</keyword>
<feature type="transmembrane region" description="Helical" evidence="2">
    <location>
        <begin position="28"/>
        <end position="46"/>
    </location>
</feature>
<feature type="domain" description="LysM" evidence="3">
    <location>
        <begin position="222"/>
        <end position="266"/>
    </location>
</feature>
<feature type="domain" description="LysM" evidence="3">
    <location>
        <begin position="172"/>
        <end position="216"/>
    </location>
</feature>
<feature type="transmembrane region" description="Helical" evidence="2">
    <location>
        <begin position="67"/>
        <end position="86"/>
    </location>
</feature>
<reference evidence="5" key="1">
    <citation type="submission" date="2017-09" db="EMBL/GenBank/DDBJ databases">
        <title>Depth-based differentiation of microbial function through sediment-hosted aquifers and enrichment of novel symbionts in the deep terrestrial subsurface.</title>
        <authorList>
            <person name="Probst A.J."/>
            <person name="Ladd B."/>
            <person name="Jarett J.K."/>
            <person name="Geller-Mcgrath D.E."/>
            <person name="Sieber C.M.K."/>
            <person name="Emerson J.B."/>
            <person name="Anantharaman K."/>
            <person name="Thomas B.C."/>
            <person name="Malmstrom R."/>
            <person name="Stieglmeier M."/>
            <person name="Klingl A."/>
            <person name="Woyke T."/>
            <person name="Ryan C.M."/>
            <person name="Banfield J.F."/>
        </authorList>
    </citation>
    <scope>NUCLEOTIDE SEQUENCE [LARGE SCALE GENOMIC DNA]</scope>
</reference>
<dbReference type="PROSITE" id="PS51782">
    <property type="entry name" value="LYSM"/>
    <property type="match status" value="2"/>
</dbReference>
<comment type="caution">
    <text evidence="4">The sequence shown here is derived from an EMBL/GenBank/DDBJ whole genome shotgun (WGS) entry which is preliminary data.</text>
</comment>
<dbReference type="SMART" id="SM00257">
    <property type="entry name" value="LysM"/>
    <property type="match status" value="2"/>
</dbReference>